<evidence type="ECO:0000313" key="7">
    <source>
        <dbReference type="Proteomes" id="UP000061489"/>
    </source>
</evidence>
<gene>
    <name evidence="6" type="ORF">AU14_10670</name>
</gene>
<keyword evidence="7" id="KW-1185">Reference proteome</keyword>
<dbReference type="SMART" id="SM00065">
    <property type="entry name" value="GAF"/>
    <property type="match status" value="1"/>
</dbReference>
<dbReference type="InterPro" id="IPR035965">
    <property type="entry name" value="PAS-like_dom_sf"/>
</dbReference>
<dbReference type="Pfam" id="PF13492">
    <property type="entry name" value="GAF_3"/>
    <property type="match status" value="1"/>
</dbReference>
<dbReference type="Pfam" id="PF08447">
    <property type="entry name" value="PAS_3"/>
    <property type="match status" value="1"/>
</dbReference>
<dbReference type="InterPro" id="IPR029787">
    <property type="entry name" value="Nucleotide_cyclase"/>
</dbReference>
<accession>W5YJB9</accession>
<dbReference type="OrthoDB" id="9813903at2"/>
<evidence type="ECO:0000256" key="2">
    <source>
        <dbReference type="ARBA" id="ARBA00012528"/>
    </source>
</evidence>
<dbReference type="Gene3D" id="3.30.450.40">
    <property type="match status" value="1"/>
</dbReference>
<dbReference type="InterPro" id="IPR013655">
    <property type="entry name" value="PAS_fold_3"/>
</dbReference>
<comment type="catalytic activity">
    <reaction evidence="3">
        <text>2 GTP = 3',3'-c-di-GMP + 2 diphosphate</text>
        <dbReference type="Rhea" id="RHEA:24898"/>
        <dbReference type="ChEBI" id="CHEBI:33019"/>
        <dbReference type="ChEBI" id="CHEBI:37565"/>
        <dbReference type="ChEBI" id="CHEBI:58805"/>
        <dbReference type="EC" id="2.7.7.65"/>
    </reaction>
</comment>
<dbReference type="STRING" id="1420916.AU14_10670"/>
<feature type="domain" description="PAS" evidence="4">
    <location>
        <begin position="14"/>
        <end position="91"/>
    </location>
</feature>
<dbReference type="InterPro" id="IPR029016">
    <property type="entry name" value="GAF-like_dom_sf"/>
</dbReference>
<dbReference type="GO" id="GO:0052621">
    <property type="term" value="F:diguanylate cyclase activity"/>
    <property type="evidence" value="ECO:0007669"/>
    <property type="project" value="UniProtKB-EC"/>
</dbReference>
<dbReference type="SUPFAM" id="SSF55781">
    <property type="entry name" value="GAF domain-like"/>
    <property type="match status" value="1"/>
</dbReference>
<dbReference type="GO" id="GO:0043709">
    <property type="term" value="P:cell adhesion involved in single-species biofilm formation"/>
    <property type="evidence" value="ECO:0007669"/>
    <property type="project" value="TreeGrafter"/>
</dbReference>
<dbReference type="Gene3D" id="3.30.450.20">
    <property type="entry name" value="PAS domain"/>
    <property type="match status" value="1"/>
</dbReference>
<comment type="cofactor">
    <cofactor evidence="1">
        <name>Mg(2+)</name>
        <dbReference type="ChEBI" id="CHEBI:18420"/>
    </cofactor>
</comment>
<dbReference type="InterPro" id="IPR043128">
    <property type="entry name" value="Rev_trsase/Diguanyl_cyclase"/>
</dbReference>
<dbReference type="AlphaFoldDB" id="W5YJB9"/>
<dbReference type="Gene3D" id="3.30.70.270">
    <property type="match status" value="1"/>
</dbReference>
<sequence>MAKRKSQPPAPPPSAEFFHKLASAVPGILFAYSLSADGKSHAFPYVSNHTQHLFGIDPEALKESADPLFAIIHPEDAEGMEESIRESARTLEPWQYRGRLHLLDNGYQWFEALSRPTREPDGSTVWYGQFHNIQHYKVLEQELRASESEYSFQAGFQRLVARLSTEFINLGFGTIDECIDELLKSVGEFFSMDRSYLYAFSEDYTKITKTHQWCREGVPSLVDEDQTVSIDAYQCWRKQLLEMVQSNQVAHVEDVSDTPPDVAVIQAQSESTSSDAASVFCVPVRAKGDVVGFLGLDSLTPRKWRRDLHDLLVIVSSLLSGALERNLLEEQLLNQSIRDPMTGLHNRRYLMPRLSELVERAERYDENFTIAMLDIDHFKQINDSVGHLGGDFVLRRFADILEDLIRATDVVARFGGEEFMVVFPGTEQSAVKQMIGRILAAVRHGGFVFEGRAIPVTVSAGVASVRERDDRMMSVDAVIGRADHRLYLAKQSGRDCAFDVSGPLGL</sequence>
<dbReference type="GO" id="GO:1902201">
    <property type="term" value="P:negative regulation of bacterial-type flagellum-dependent cell motility"/>
    <property type="evidence" value="ECO:0007669"/>
    <property type="project" value="TreeGrafter"/>
</dbReference>
<dbReference type="FunFam" id="3.30.70.270:FF:000001">
    <property type="entry name" value="Diguanylate cyclase domain protein"/>
    <property type="match status" value="1"/>
</dbReference>
<dbReference type="PANTHER" id="PTHR45138">
    <property type="entry name" value="REGULATORY COMPONENTS OF SENSORY TRANSDUCTION SYSTEM"/>
    <property type="match status" value="1"/>
</dbReference>
<dbReference type="NCBIfam" id="TIGR00254">
    <property type="entry name" value="GGDEF"/>
    <property type="match status" value="1"/>
</dbReference>
<dbReference type="GO" id="GO:0005886">
    <property type="term" value="C:plasma membrane"/>
    <property type="evidence" value="ECO:0007669"/>
    <property type="project" value="TreeGrafter"/>
</dbReference>
<evidence type="ECO:0000256" key="1">
    <source>
        <dbReference type="ARBA" id="ARBA00001946"/>
    </source>
</evidence>
<feature type="domain" description="GGDEF" evidence="5">
    <location>
        <begin position="366"/>
        <end position="502"/>
    </location>
</feature>
<evidence type="ECO:0000313" key="6">
    <source>
        <dbReference type="EMBL" id="AHI28914.1"/>
    </source>
</evidence>
<dbReference type="HOGENOM" id="CLU_540577_0_0_6"/>
<evidence type="ECO:0000256" key="3">
    <source>
        <dbReference type="ARBA" id="ARBA00034247"/>
    </source>
</evidence>
<dbReference type="Proteomes" id="UP000061489">
    <property type="component" value="Chromosome"/>
</dbReference>
<dbReference type="PROSITE" id="PS50112">
    <property type="entry name" value="PAS"/>
    <property type="match status" value="1"/>
</dbReference>
<dbReference type="PROSITE" id="PS50887">
    <property type="entry name" value="GGDEF"/>
    <property type="match status" value="1"/>
</dbReference>
<dbReference type="InterPro" id="IPR003018">
    <property type="entry name" value="GAF"/>
</dbReference>
<dbReference type="SUPFAM" id="SSF55073">
    <property type="entry name" value="Nucleotide cyclase"/>
    <property type="match status" value="1"/>
</dbReference>
<dbReference type="PANTHER" id="PTHR45138:SF9">
    <property type="entry name" value="DIGUANYLATE CYCLASE DGCM-RELATED"/>
    <property type="match status" value="1"/>
</dbReference>
<dbReference type="InterPro" id="IPR000014">
    <property type="entry name" value="PAS"/>
</dbReference>
<dbReference type="EMBL" id="CP007151">
    <property type="protein sequence ID" value="AHI28914.1"/>
    <property type="molecule type" value="Genomic_DNA"/>
</dbReference>
<dbReference type="SUPFAM" id="SSF55785">
    <property type="entry name" value="PYP-like sensor domain (PAS domain)"/>
    <property type="match status" value="1"/>
</dbReference>
<organism evidence="6 7">
    <name type="scientific">Marinobacter similis</name>
    <dbReference type="NCBI Taxonomy" id="1420916"/>
    <lineage>
        <taxon>Bacteria</taxon>
        <taxon>Pseudomonadati</taxon>
        <taxon>Pseudomonadota</taxon>
        <taxon>Gammaproteobacteria</taxon>
        <taxon>Pseudomonadales</taxon>
        <taxon>Marinobacteraceae</taxon>
        <taxon>Marinobacter</taxon>
    </lineage>
</organism>
<proteinExistence type="predicted"/>
<dbReference type="CDD" id="cd01949">
    <property type="entry name" value="GGDEF"/>
    <property type="match status" value="1"/>
</dbReference>
<name>W5YJB9_9GAMM</name>
<reference evidence="6 7" key="1">
    <citation type="journal article" date="2014" name="Genome Announc.">
        <title>Draft Genome Sequences of Marinobacter similis A3d10T and Marinobacter salarius R9SW1T.</title>
        <authorList>
            <person name="Ivanova E.P."/>
            <person name="Ng H.J."/>
            <person name="Webb H.K."/>
            <person name="Feng G."/>
            <person name="Oshima K."/>
            <person name="Hattori M."/>
            <person name="Ohkuma M."/>
            <person name="Sergeev A.F."/>
            <person name="Mikhailov V.V."/>
            <person name="Crawford R.J."/>
            <person name="Sawabe T."/>
        </authorList>
    </citation>
    <scope>NUCLEOTIDE SEQUENCE [LARGE SCALE GENOMIC DNA]</scope>
    <source>
        <strain evidence="6 7">A3d10</strain>
    </source>
</reference>
<dbReference type="KEGG" id="msx:AU14_10670"/>
<dbReference type="InterPro" id="IPR050469">
    <property type="entry name" value="Diguanylate_Cyclase"/>
</dbReference>
<dbReference type="EC" id="2.7.7.65" evidence="2"/>
<evidence type="ECO:0000259" key="5">
    <source>
        <dbReference type="PROSITE" id="PS50887"/>
    </source>
</evidence>
<protein>
    <recommendedName>
        <fullName evidence="2">diguanylate cyclase</fullName>
        <ecNumber evidence="2">2.7.7.65</ecNumber>
    </recommendedName>
</protein>
<dbReference type="SMART" id="SM00267">
    <property type="entry name" value="GGDEF"/>
    <property type="match status" value="1"/>
</dbReference>
<dbReference type="InterPro" id="IPR000160">
    <property type="entry name" value="GGDEF_dom"/>
</dbReference>
<dbReference type="CDD" id="cd00130">
    <property type="entry name" value="PAS"/>
    <property type="match status" value="1"/>
</dbReference>
<dbReference type="Pfam" id="PF00990">
    <property type="entry name" value="GGDEF"/>
    <property type="match status" value="1"/>
</dbReference>
<evidence type="ECO:0000259" key="4">
    <source>
        <dbReference type="PROSITE" id="PS50112"/>
    </source>
</evidence>